<dbReference type="EMBL" id="WKJM01000001">
    <property type="protein sequence ID" value="MRX06391.1"/>
    <property type="molecule type" value="Genomic_DNA"/>
</dbReference>
<organism evidence="2 3">
    <name type="scientific">Duganella alba</name>
    <dbReference type="NCBI Taxonomy" id="2666081"/>
    <lineage>
        <taxon>Bacteria</taxon>
        <taxon>Pseudomonadati</taxon>
        <taxon>Pseudomonadota</taxon>
        <taxon>Betaproteobacteria</taxon>
        <taxon>Burkholderiales</taxon>
        <taxon>Oxalobacteraceae</taxon>
        <taxon>Telluria group</taxon>
        <taxon>Duganella</taxon>
    </lineage>
</organism>
<dbReference type="Proteomes" id="UP000481037">
    <property type="component" value="Unassembled WGS sequence"/>
</dbReference>
<dbReference type="Gene3D" id="3.40.50.720">
    <property type="entry name" value="NAD(P)-binding Rossmann-like Domain"/>
    <property type="match status" value="1"/>
</dbReference>
<evidence type="ECO:0000313" key="3">
    <source>
        <dbReference type="Proteomes" id="UP000481037"/>
    </source>
</evidence>
<dbReference type="GO" id="GO:0005737">
    <property type="term" value="C:cytoplasm"/>
    <property type="evidence" value="ECO:0007669"/>
    <property type="project" value="TreeGrafter"/>
</dbReference>
<proteinExistence type="predicted"/>
<dbReference type="InterPro" id="IPR051783">
    <property type="entry name" value="NAD(P)-dependent_oxidoreduct"/>
</dbReference>
<dbReference type="SUPFAM" id="SSF51735">
    <property type="entry name" value="NAD(P)-binding Rossmann-fold domains"/>
    <property type="match status" value="1"/>
</dbReference>
<accession>A0A6L5QB96</accession>
<sequence length="325" mass="35209">MDKVALVLGATGGIGGEVARVLLARGWKVKALHRSPDRAAKSGDGLQWVAGDAMHREDVVSAAQGVQLIVHAVNPPGYRNWGELVLPMLDNTIAAARAAGARILLPGTVYNYGPDAYLHITEDAPQRPLTRKGTIRAEMERRLKDCGLPVLIVRAGDFFGPDAGNNWFAQGLVKPGKPVTSISNPAAPGVGHQWAYLPDVAETMMRLLERGDALPLFACYHMQGHWDADGTQMVAAIAHAVGKPAMKAGAFPWWLVTVAAPFVTVFRELREMRYLWRQPVRMSNARLRATLGSEPHTPLDEAVRRTLQGQGCLSADAPVRTIRAA</sequence>
<feature type="domain" description="NAD(P)-binding" evidence="1">
    <location>
        <begin position="9"/>
        <end position="162"/>
    </location>
</feature>
<dbReference type="RefSeq" id="WP_154361733.1">
    <property type="nucleotide sequence ID" value="NZ_WKJM01000001.1"/>
</dbReference>
<dbReference type="PANTHER" id="PTHR48079">
    <property type="entry name" value="PROTEIN YEEZ"/>
    <property type="match status" value="1"/>
</dbReference>
<keyword evidence="3" id="KW-1185">Reference proteome</keyword>
<dbReference type="AlphaFoldDB" id="A0A6L5QB96"/>
<reference evidence="2 3" key="1">
    <citation type="submission" date="2019-11" db="EMBL/GenBank/DDBJ databases">
        <title>Novel species isolated from a subtropical stream in China.</title>
        <authorList>
            <person name="Lu H."/>
        </authorList>
    </citation>
    <scope>NUCLEOTIDE SEQUENCE [LARGE SCALE GENOMIC DNA]</scope>
    <source>
        <strain evidence="2 3">FT25W</strain>
    </source>
</reference>
<protein>
    <submittedName>
        <fullName evidence="2">SDR family NAD(P)-dependent oxidoreductase</fullName>
    </submittedName>
</protein>
<dbReference type="InterPro" id="IPR016040">
    <property type="entry name" value="NAD(P)-bd_dom"/>
</dbReference>
<comment type="caution">
    <text evidence="2">The sequence shown here is derived from an EMBL/GenBank/DDBJ whole genome shotgun (WGS) entry which is preliminary data.</text>
</comment>
<name>A0A6L5QB96_9BURK</name>
<dbReference type="GO" id="GO:0004029">
    <property type="term" value="F:aldehyde dehydrogenase (NAD+) activity"/>
    <property type="evidence" value="ECO:0007669"/>
    <property type="project" value="TreeGrafter"/>
</dbReference>
<dbReference type="PANTHER" id="PTHR48079:SF6">
    <property type="entry name" value="NAD(P)-BINDING DOMAIN-CONTAINING PROTEIN-RELATED"/>
    <property type="match status" value="1"/>
</dbReference>
<gene>
    <name evidence="2" type="ORF">GJ697_00920</name>
</gene>
<dbReference type="InterPro" id="IPR036291">
    <property type="entry name" value="NAD(P)-bd_dom_sf"/>
</dbReference>
<dbReference type="Pfam" id="PF13460">
    <property type="entry name" value="NAD_binding_10"/>
    <property type="match status" value="1"/>
</dbReference>
<evidence type="ECO:0000313" key="2">
    <source>
        <dbReference type="EMBL" id="MRX06391.1"/>
    </source>
</evidence>
<evidence type="ECO:0000259" key="1">
    <source>
        <dbReference type="Pfam" id="PF13460"/>
    </source>
</evidence>